<organism evidence="1 2">
    <name type="scientific">Steinernema carpocapsae</name>
    <name type="common">Entomopathogenic nematode</name>
    <dbReference type="NCBI Taxonomy" id="34508"/>
    <lineage>
        <taxon>Eukaryota</taxon>
        <taxon>Metazoa</taxon>
        <taxon>Ecdysozoa</taxon>
        <taxon>Nematoda</taxon>
        <taxon>Chromadorea</taxon>
        <taxon>Rhabditida</taxon>
        <taxon>Tylenchina</taxon>
        <taxon>Panagrolaimomorpha</taxon>
        <taxon>Strongyloidoidea</taxon>
        <taxon>Steinernematidae</taxon>
        <taxon>Steinernema</taxon>
    </lineage>
</organism>
<comment type="caution">
    <text evidence="1">The sequence shown here is derived from an EMBL/GenBank/DDBJ whole genome shotgun (WGS) entry which is preliminary data.</text>
</comment>
<dbReference type="AlphaFoldDB" id="A0A4U5M170"/>
<dbReference type="EMBL" id="AZBU02000010">
    <property type="protein sequence ID" value="TKR62419.1"/>
    <property type="molecule type" value="Genomic_DNA"/>
</dbReference>
<evidence type="ECO:0000313" key="1">
    <source>
        <dbReference type="EMBL" id="TKR62419.1"/>
    </source>
</evidence>
<keyword evidence="2" id="KW-1185">Reference proteome</keyword>
<sequence length="66" mass="7255">MELPLITSARQTESILPMKAISLKRFFIRYELNAFAQYVPGSSSTIKKAGILSALLITASINTLQP</sequence>
<reference evidence="1 2" key="2">
    <citation type="journal article" date="2019" name="G3 (Bethesda)">
        <title>Hybrid Assembly of the Genome of the Entomopathogenic Nematode Steinernema carpocapsae Identifies the X-Chromosome.</title>
        <authorList>
            <person name="Serra L."/>
            <person name="Macchietto M."/>
            <person name="Macias-Munoz A."/>
            <person name="McGill C.J."/>
            <person name="Rodriguez I.M."/>
            <person name="Rodriguez B."/>
            <person name="Murad R."/>
            <person name="Mortazavi A."/>
        </authorList>
    </citation>
    <scope>NUCLEOTIDE SEQUENCE [LARGE SCALE GENOMIC DNA]</scope>
    <source>
        <strain evidence="1 2">ALL</strain>
    </source>
</reference>
<gene>
    <name evidence="1" type="ORF">L596_026387</name>
</gene>
<proteinExistence type="predicted"/>
<reference evidence="1 2" key="1">
    <citation type="journal article" date="2015" name="Genome Biol.">
        <title>Comparative genomics of Steinernema reveals deeply conserved gene regulatory networks.</title>
        <authorList>
            <person name="Dillman A.R."/>
            <person name="Macchietto M."/>
            <person name="Porter C.F."/>
            <person name="Rogers A."/>
            <person name="Williams B."/>
            <person name="Antoshechkin I."/>
            <person name="Lee M.M."/>
            <person name="Goodwin Z."/>
            <person name="Lu X."/>
            <person name="Lewis E.E."/>
            <person name="Goodrich-Blair H."/>
            <person name="Stock S.P."/>
            <person name="Adams B.J."/>
            <person name="Sternberg P.W."/>
            <person name="Mortazavi A."/>
        </authorList>
    </citation>
    <scope>NUCLEOTIDE SEQUENCE [LARGE SCALE GENOMIC DNA]</scope>
    <source>
        <strain evidence="1 2">ALL</strain>
    </source>
</reference>
<evidence type="ECO:0000313" key="2">
    <source>
        <dbReference type="Proteomes" id="UP000298663"/>
    </source>
</evidence>
<accession>A0A4U5M170</accession>
<protein>
    <submittedName>
        <fullName evidence="1">Uncharacterized protein</fullName>
    </submittedName>
</protein>
<dbReference type="Proteomes" id="UP000298663">
    <property type="component" value="Unassembled WGS sequence"/>
</dbReference>
<name>A0A4U5M170_STECR</name>